<feature type="compositionally biased region" description="Pro residues" evidence="1">
    <location>
        <begin position="311"/>
        <end position="328"/>
    </location>
</feature>
<sequence>MDIMFQANRLPRAVVCGLALLGTGVSAQNSGSPTAAQSASSTSSPAVTTHTVLVGKADHKFEPDVTQALVGDMIKFQFYPKNHSVTGFYAGFHQVDAILDDNKTTSLQVQKDKAGQSSFALSPGEEFPDEAASSSALLGATTPTSTSSATATSTAAAKAGNGHSNSLSGGVIGGIVAGSVAVVAILAALFFFVGRNKSLKEKVDRQSATMSPHVAGSPPMFQSPLGMFPQNNQYYQRSNMGGGPPSYLPAMDEYGTTHAGGHPRSYFTEVGMYPHHNAMSDGFVQLSSSPNAYYARLMQGRSMSRPSNAGSPPPPASSPPPPMPPPVPKKPHLHEMAG</sequence>
<dbReference type="PANTHER" id="PTHR34883">
    <property type="entry name" value="SERINE-RICH PROTEIN, PUTATIVE-RELATED-RELATED"/>
    <property type="match status" value="1"/>
</dbReference>
<comment type="caution">
    <text evidence="4">The sequence shown here is derived from an EMBL/GenBank/DDBJ whole genome shotgun (WGS) entry which is preliminary data.</text>
</comment>
<dbReference type="STRING" id="1126212.K2QMU5"/>
<dbReference type="InterPro" id="IPR008972">
    <property type="entry name" value="Cupredoxin"/>
</dbReference>
<evidence type="ECO:0000256" key="2">
    <source>
        <dbReference type="SAM" id="Phobius"/>
    </source>
</evidence>
<dbReference type="Proteomes" id="UP000007129">
    <property type="component" value="Unassembled WGS sequence"/>
</dbReference>
<dbReference type="PANTHER" id="PTHR34883:SF15">
    <property type="entry name" value="EXTRACELLULAR SERINE-RICH PROTEIN"/>
    <property type="match status" value="1"/>
</dbReference>
<evidence type="ECO:0000256" key="3">
    <source>
        <dbReference type="SAM" id="SignalP"/>
    </source>
</evidence>
<reference evidence="4 5" key="1">
    <citation type="journal article" date="2012" name="BMC Genomics">
        <title>Tools to kill: Genome of one of the most destructive plant pathogenic fungi Macrophomina phaseolina.</title>
        <authorList>
            <person name="Islam M.S."/>
            <person name="Haque M.S."/>
            <person name="Islam M.M."/>
            <person name="Emdad E.M."/>
            <person name="Halim A."/>
            <person name="Hossen Q.M.M."/>
            <person name="Hossain M.Z."/>
            <person name="Ahmed B."/>
            <person name="Rahim S."/>
            <person name="Rahman M.S."/>
            <person name="Alam M.M."/>
            <person name="Hou S."/>
            <person name="Wan X."/>
            <person name="Saito J.A."/>
            <person name="Alam M."/>
        </authorList>
    </citation>
    <scope>NUCLEOTIDE SEQUENCE [LARGE SCALE GENOMIC DNA]</scope>
    <source>
        <strain evidence="4 5">MS6</strain>
    </source>
</reference>
<feature type="signal peptide" evidence="3">
    <location>
        <begin position="1"/>
        <end position="27"/>
    </location>
</feature>
<protein>
    <recommendedName>
        <fullName evidence="6">Cupredoxin</fullName>
    </recommendedName>
</protein>
<evidence type="ECO:0008006" key="6">
    <source>
        <dbReference type="Google" id="ProtNLM"/>
    </source>
</evidence>
<organism evidence="4 5">
    <name type="scientific">Macrophomina phaseolina (strain MS6)</name>
    <name type="common">Charcoal rot fungus</name>
    <dbReference type="NCBI Taxonomy" id="1126212"/>
    <lineage>
        <taxon>Eukaryota</taxon>
        <taxon>Fungi</taxon>
        <taxon>Dikarya</taxon>
        <taxon>Ascomycota</taxon>
        <taxon>Pezizomycotina</taxon>
        <taxon>Dothideomycetes</taxon>
        <taxon>Dothideomycetes incertae sedis</taxon>
        <taxon>Botryosphaeriales</taxon>
        <taxon>Botryosphaeriaceae</taxon>
        <taxon>Macrophomina</taxon>
    </lineage>
</organism>
<keyword evidence="2" id="KW-1133">Transmembrane helix</keyword>
<evidence type="ECO:0000313" key="4">
    <source>
        <dbReference type="EMBL" id="EKG11216.1"/>
    </source>
</evidence>
<dbReference type="EMBL" id="AHHD01000496">
    <property type="protein sequence ID" value="EKG11216.1"/>
    <property type="molecule type" value="Genomic_DNA"/>
</dbReference>
<dbReference type="AlphaFoldDB" id="K2QMU5"/>
<feature type="transmembrane region" description="Helical" evidence="2">
    <location>
        <begin position="171"/>
        <end position="193"/>
    </location>
</feature>
<keyword evidence="2" id="KW-0472">Membrane</keyword>
<gene>
    <name evidence="4" type="ORF">MPH_11687</name>
</gene>
<dbReference type="VEuPathDB" id="FungiDB:MPH_11687"/>
<keyword evidence="3" id="KW-0732">Signal</keyword>
<dbReference type="InParanoid" id="K2QMU5"/>
<evidence type="ECO:0000256" key="1">
    <source>
        <dbReference type="SAM" id="MobiDB-lite"/>
    </source>
</evidence>
<evidence type="ECO:0000313" key="5">
    <source>
        <dbReference type="Proteomes" id="UP000007129"/>
    </source>
</evidence>
<dbReference type="HOGENOM" id="CLU_821522_0_0_1"/>
<accession>K2QMU5</accession>
<dbReference type="SUPFAM" id="SSF49503">
    <property type="entry name" value="Cupredoxins"/>
    <property type="match status" value="1"/>
</dbReference>
<dbReference type="OrthoDB" id="2331100at2759"/>
<proteinExistence type="predicted"/>
<keyword evidence="2" id="KW-0812">Transmembrane</keyword>
<name>K2QMU5_MACPH</name>
<feature type="region of interest" description="Disordered" evidence="1">
    <location>
        <begin position="300"/>
        <end position="338"/>
    </location>
</feature>
<feature type="chain" id="PRO_5003867139" description="Cupredoxin" evidence="3">
    <location>
        <begin position="28"/>
        <end position="338"/>
    </location>
</feature>
<dbReference type="InterPro" id="IPR052953">
    <property type="entry name" value="Ser-rich/MCO-related"/>
</dbReference>